<accession>A0ABQ3R573</accession>
<feature type="compositionally biased region" description="Low complexity" evidence="1">
    <location>
        <begin position="86"/>
        <end position="108"/>
    </location>
</feature>
<dbReference type="Proteomes" id="UP000646738">
    <property type="component" value="Unassembled WGS sequence"/>
</dbReference>
<feature type="region of interest" description="Disordered" evidence="1">
    <location>
        <begin position="47"/>
        <end position="121"/>
    </location>
</feature>
<reference evidence="3" key="1">
    <citation type="submission" date="2023-07" db="EMBL/GenBank/DDBJ databases">
        <title>Whole genome shotgun sequence of Streptomyces achromogenes subsp. rubradiris NBRC 14000.</title>
        <authorList>
            <person name="Komaki H."/>
            <person name="Tamura T."/>
        </authorList>
    </citation>
    <scope>NUCLEOTIDE SEQUENCE [LARGE SCALE GENOMIC DNA]</scope>
    <source>
        <strain evidence="3">NBRC 14000</strain>
    </source>
</reference>
<evidence type="ECO:0000256" key="1">
    <source>
        <dbReference type="SAM" id="MobiDB-lite"/>
    </source>
</evidence>
<evidence type="ECO:0000313" key="2">
    <source>
        <dbReference type="EMBL" id="GHI50968.1"/>
    </source>
</evidence>
<feature type="compositionally biased region" description="Basic and acidic residues" evidence="1">
    <location>
        <begin position="65"/>
        <end position="81"/>
    </location>
</feature>
<proteinExistence type="predicted"/>
<keyword evidence="3" id="KW-1185">Reference proteome</keyword>
<name>A0ABQ3R573_STRRR</name>
<protein>
    <submittedName>
        <fullName evidence="2">Uncharacterized protein</fullName>
    </submittedName>
</protein>
<organism evidence="2 3">
    <name type="scientific">Streptomyces rubradiris</name>
    <name type="common">Streptomyces achromogenes subsp. rubradiris</name>
    <dbReference type="NCBI Taxonomy" id="285531"/>
    <lineage>
        <taxon>Bacteria</taxon>
        <taxon>Bacillati</taxon>
        <taxon>Actinomycetota</taxon>
        <taxon>Actinomycetes</taxon>
        <taxon>Kitasatosporales</taxon>
        <taxon>Streptomycetaceae</taxon>
        <taxon>Streptomyces</taxon>
    </lineage>
</organism>
<feature type="region of interest" description="Disordered" evidence="1">
    <location>
        <begin position="1"/>
        <end position="27"/>
    </location>
</feature>
<comment type="caution">
    <text evidence="2">The sequence shown here is derived from an EMBL/GenBank/DDBJ whole genome shotgun (WGS) entry which is preliminary data.</text>
</comment>
<dbReference type="EMBL" id="BNEA01000001">
    <property type="protein sequence ID" value="GHI50968.1"/>
    <property type="molecule type" value="Genomic_DNA"/>
</dbReference>
<gene>
    <name evidence="2" type="ORF">Srubr_08140</name>
</gene>
<evidence type="ECO:0000313" key="3">
    <source>
        <dbReference type="Proteomes" id="UP000646738"/>
    </source>
</evidence>
<sequence length="121" mass="12273">MASLTRTIAAARSSAKTIPARPAARGVRSALCSGAFSGMPARLSPSVLWHQRATSGPAAPPGDGRPAERGDRGGPRRLDRLRLRRGAAGSRYRATDIAGSAPGAAAGATPRNPLARPASAP</sequence>